<accession>A0A645DMJ6</accession>
<organism evidence="1">
    <name type="scientific">bioreactor metagenome</name>
    <dbReference type="NCBI Taxonomy" id="1076179"/>
    <lineage>
        <taxon>unclassified sequences</taxon>
        <taxon>metagenomes</taxon>
        <taxon>ecological metagenomes</taxon>
    </lineage>
</organism>
<sequence>MAGGEVHAAWRALVAFFGFTHAQARHGDVIVTLQLKLAAFVGEQVQARLAGVDRHGVAYRTAEHDEVAGNGACHRCVLGAVHAAFEFFAQTLQLLLPVERWSAQGASRAGRVRRHGGCSRLHRRIVLDRDEGRRGGRRRHHCASAALAPGLEVQQVGIHQLRGAEIGDVGGQPLHGLQCGVKLLAFNQINDLQQAAFGAVGQCGRCGGDADGRRRRCLGFGGFHRRSRGFGGRNGGFGGCTA</sequence>
<dbReference type="EMBL" id="VSSQ01037352">
    <property type="protein sequence ID" value="MPM90013.1"/>
    <property type="molecule type" value="Genomic_DNA"/>
</dbReference>
<gene>
    <name evidence="1" type="ORF">SDC9_137129</name>
</gene>
<evidence type="ECO:0000313" key="1">
    <source>
        <dbReference type="EMBL" id="MPM90013.1"/>
    </source>
</evidence>
<name>A0A645DMJ6_9ZZZZ</name>
<proteinExistence type="predicted"/>
<reference evidence="1" key="1">
    <citation type="submission" date="2019-08" db="EMBL/GenBank/DDBJ databases">
        <authorList>
            <person name="Kucharzyk K."/>
            <person name="Murdoch R.W."/>
            <person name="Higgins S."/>
            <person name="Loffler F."/>
        </authorList>
    </citation>
    <scope>NUCLEOTIDE SEQUENCE</scope>
</reference>
<protein>
    <submittedName>
        <fullName evidence="1">Uncharacterized protein</fullName>
    </submittedName>
</protein>
<comment type="caution">
    <text evidence="1">The sequence shown here is derived from an EMBL/GenBank/DDBJ whole genome shotgun (WGS) entry which is preliminary data.</text>
</comment>
<dbReference type="AlphaFoldDB" id="A0A645DMJ6"/>